<dbReference type="GO" id="GO:0072583">
    <property type="term" value="P:clathrin-dependent endocytosis"/>
    <property type="evidence" value="ECO:0007669"/>
    <property type="project" value="TreeGrafter"/>
</dbReference>
<feature type="compositionally biased region" description="Basic and acidic residues" evidence="9">
    <location>
        <begin position="25"/>
        <end position="37"/>
    </location>
</feature>
<keyword evidence="8" id="KW-0175">Coiled coil</keyword>
<evidence type="ECO:0000256" key="6">
    <source>
        <dbReference type="ARBA" id="ARBA00023329"/>
    </source>
</evidence>
<feature type="compositionally biased region" description="Basic and acidic residues" evidence="9">
    <location>
        <begin position="232"/>
        <end position="246"/>
    </location>
</feature>
<protein>
    <recommendedName>
        <fullName evidence="7">Clathrin light chain</fullName>
    </recommendedName>
</protein>
<evidence type="ECO:0000256" key="2">
    <source>
        <dbReference type="ARBA" id="ARBA00004180"/>
    </source>
</evidence>
<evidence type="ECO:0000256" key="5">
    <source>
        <dbReference type="ARBA" id="ARBA00023176"/>
    </source>
</evidence>
<name>A0A8K0ISQ4_COCNU</name>
<evidence type="ECO:0000256" key="8">
    <source>
        <dbReference type="SAM" id="Coils"/>
    </source>
</evidence>
<dbReference type="GO" id="GO:0006886">
    <property type="term" value="P:intracellular protein transport"/>
    <property type="evidence" value="ECO:0007669"/>
    <property type="project" value="InterPro"/>
</dbReference>
<evidence type="ECO:0000256" key="7">
    <source>
        <dbReference type="RuleBase" id="RU363137"/>
    </source>
</evidence>
<comment type="caution">
    <text evidence="10">The sequence shown here is derived from an EMBL/GenBank/DDBJ whole genome shotgun (WGS) entry which is preliminary data.</text>
</comment>
<dbReference type="GO" id="GO:0005198">
    <property type="term" value="F:structural molecule activity"/>
    <property type="evidence" value="ECO:0007669"/>
    <property type="project" value="InterPro"/>
</dbReference>
<evidence type="ECO:0000256" key="3">
    <source>
        <dbReference type="ARBA" id="ARBA00005263"/>
    </source>
</evidence>
<sequence length="320" mass="35034">MSGTFADSFGAGVDSPISPPTSTTRRFDDDSYLRYDPRLPSQRFDAFTPDDDADDSLLKNDAVPSMFAPPPPYAVDGSFRPPSSIPETPSPPLIYAAAGGFSPDPQGFSSLSPEFNGMGFDGAFSSTDGPILPPPAKMGPDEGFVLREWRRQNALQLQEKERMEKALVNQIREEAEEYKIDFQRRRKVNHETNKANNKEKEKLFLNNQAKFHAEVDKNYWKAIAELIPREVPASEKKKGKKEEKKQSTVVIQGPKPGKPTDVSRMRQILLKLKHCPPPHMKCASAAAPTLHSKDAKTAASAATTPKAAAVAAPSNAVAVS</sequence>
<comment type="subcellular location">
    <subcellularLocation>
        <location evidence="2 7">Cytoplasmic vesicle membrane</location>
        <topology evidence="2 7">Peripheral membrane protein</topology>
        <orientation evidence="2 7">Cytoplasmic side</orientation>
    </subcellularLocation>
    <subcellularLocation>
        <location evidence="7">Membrane</location>
        <location evidence="7">Coated pit</location>
        <topology evidence="7">Peripheral membrane protein</topology>
        <orientation evidence="7">Cytoplasmic side</orientation>
    </subcellularLocation>
    <text evidence="7">Cytoplasmic face of coated pits and vesicles.</text>
</comment>
<dbReference type="PANTHER" id="PTHR10639">
    <property type="entry name" value="CLATHRIN LIGHT CHAIN"/>
    <property type="match status" value="1"/>
</dbReference>
<keyword evidence="6 7" id="KW-0968">Cytoplasmic vesicle</keyword>
<keyword evidence="5 7" id="KW-0168">Coated pit</keyword>
<keyword evidence="11" id="KW-1185">Reference proteome</keyword>
<reference evidence="10" key="2">
    <citation type="submission" date="2019-07" db="EMBL/GenBank/DDBJ databases">
        <authorList>
            <person name="Yang Y."/>
            <person name="Bocs S."/>
            <person name="Baudouin L."/>
        </authorList>
    </citation>
    <scope>NUCLEOTIDE SEQUENCE</scope>
    <source>
        <tissue evidence="10">Spear leaf of Hainan Tall coconut</tissue>
    </source>
</reference>
<dbReference type="OrthoDB" id="782264at2759"/>
<dbReference type="PANTHER" id="PTHR10639:SF24">
    <property type="entry name" value="CLATHRIN LIGHT CHAIN 3"/>
    <property type="match status" value="1"/>
</dbReference>
<feature type="region of interest" description="Disordered" evidence="9">
    <location>
        <begin position="230"/>
        <end position="262"/>
    </location>
</feature>
<feature type="coiled-coil region" evidence="8">
    <location>
        <begin position="146"/>
        <end position="177"/>
    </location>
</feature>
<dbReference type="InterPro" id="IPR000996">
    <property type="entry name" value="Clathrin_L-chain"/>
</dbReference>
<dbReference type="AlphaFoldDB" id="A0A8K0ISQ4"/>
<comment type="similarity">
    <text evidence="3 7">Belongs to the clathrin light chain family.</text>
</comment>
<dbReference type="EMBL" id="CM017883">
    <property type="protein sequence ID" value="KAG1365863.1"/>
    <property type="molecule type" value="Genomic_DNA"/>
</dbReference>
<organism evidence="10 11">
    <name type="scientific">Cocos nucifera</name>
    <name type="common">Coconut palm</name>
    <dbReference type="NCBI Taxonomy" id="13894"/>
    <lineage>
        <taxon>Eukaryota</taxon>
        <taxon>Viridiplantae</taxon>
        <taxon>Streptophyta</taxon>
        <taxon>Embryophyta</taxon>
        <taxon>Tracheophyta</taxon>
        <taxon>Spermatophyta</taxon>
        <taxon>Magnoliopsida</taxon>
        <taxon>Liliopsida</taxon>
        <taxon>Arecaceae</taxon>
        <taxon>Arecoideae</taxon>
        <taxon>Cocoseae</taxon>
        <taxon>Attaleinae</taxon>
        <taxon>Cocos</taxon>
    </lineage>
</organism>
<feature type="compositionally biased region" description="Low complexity" evidence="9">
    <location>
        <begin position="297"/>
        <end position="320"/>
    </location>
</feature>
<dbReference type="GO" id="GO:0030130">
    <property type="term" value="C:clathrin coat of trans-Golgi network vesicle"/>
    <property type="evidence" value="ECO:0007669"/>
    <property type="project" value="InterPro"/>
</dbReference>
<feature type="region of interest" description="Disordered" evidence="9">
    <location>
        <begin position="1"/>
        <end position="139"/>
    </location>
</feature>
<accession>A0A8K0ISQ4</accession>
<proteinExistence type="inferred from homology"/>
<feature type="region of interest" description="Disordered" evidence="9">
    <location>
        <begin position="286"/>
        <end position="320"/>
    </location>
</feature>
<evidence type="ECO:0000313" key="10">
    <source>
        <dbReference type="EMBL" id="KAG1365863.1"/>
    </source>
</evidence>
<evidence type="ECO:0000256" key="1">
    <source>
        <dbReference type="ARBA" id="ARBA00003913"/>
    </source>
</evidence>
<dbReference type="Pfam" id="PF01086">
    <property type="entry name" value="Clathrin_lg_ch"/>
    <property type="match status" value="1"/>
</dbReference>
<evidence type="ECO:0000256" key="4">
    <source>
        <dbReference type="ARBA" id="ARBA00023136"/>
    </source>
</evidence>
<gene>
    <name evidence="10" type="ORF">COCNU_12G008630</name>
</gene>
<dbReference type="GO" id="GO:0030132">
    <property type="term" value="C:clathrin coat of coated pit"/>
    <property type="evidence" value="ECO:0007669"/>
    <property type="project" value="InterPro"/>
</dbReference>
<dbReference type="Proteomes" id="UP000797356">
    <property type="component" value="Chromosome 12"/>
</dbReference>
<evidence type="ECO:0000256" key="9">
    <source>
        <dbReference type="SAM" id="MobiDB-lite"/>
    </source>
</evidence>
<reference evidence="10" key="1">
    <citation type="journal article" date="2017" name="Gigascience">
        <title>The genome draft of coconut (Cocos nucifera).</title>
        <authorList>
            <person name="Xiao Y."/>
            <person name="Xu P."/>
            <person name="Fan H."/>
            <person name="Baudouin L."/>
            <person name="Xia W."/>
            <person name="Bocs S."/>
            <person name="Xu J."/>
            <person name="Li Q."/>
            <person name="Guo A."/>
            <person name="Zhou L."/>
            <person name="Li J."/>
            <person name="Wu Y."/>
            <person name="Ma Z."/>
            <person name="Armero A."/>
            <person name="Issali A.E."/>
            <person name="Liu N."/>
            <person name="Peng M."/>
            <person name="Yang Y."/>
        </authorList>
    </citation>
    <scope>NUCLEOTIDE SEQUENCE</scope>
    <source>
        <tissue evidence="10">Spear leaf of Hainan Tall coconut</tissue>
    </source>
</reference>
<evidence type="ECO:0000313" key="11">
    <source>
        <dbReference type="Proteomes" id="UP000797356"/>
    </source>
</evidence>
<keyword evidence="4 7" id="KW-0472">Membrane</keyword>
<comment type="function">
    <text evidence="1 7">Clathrin is the major protein of the polyhedral coat of coated pits and vesicles.</text>
</comment>
<dbReference type="GO" id="GO:0032050">
    <property type="term" value="F:clathrin heavy chain binding"/>
    <property type="evidence" value="ECO:0007669"/>
    <property type="project" value="TreeGrafter"/>
</dbReference>